<evidence type="ECO:0000313" key="2">
    <source>
        <dbReference type="EMBL" id="OHA02860.1"/>
    </source>
</evidence>
<evidence type="ECO:0000313" key="3">
    <source>
        <dbReference type="Proteomes" id="UP000177177"/>
    </source>
</evidence>
<dbReference type="GO" id="GO:0003824">
    <property type="term" value="F:catalytic activity"/>
    <property type="evidence" value="ECO:0007669"/>
    <property type="project" value="InterPro"/>
</dbReference>
<dbReference type="InterPro" id="IPR051916">
    <property type="entry name" value="GPI-anchor_lipid_remodeler"/>
</dbReference>
<dbReference type="InterPro" id="IPR036691">
    <property type="entry name" value="Endo/exonu/phosph_ase_sf"/>
</dbReference>
<feature type="domain" description="Endonuclease/exonuclease/phosphatase" evidence="1">
    <location>
        <begin position="10"/>
        <end position="222"/>
    </location>
</feature>
<dbReference type="PANTHER" id="PTHR14859:SF1">
    <property type="entry name" value="PGAP2-INTERACTING PROTEIN"/>
    <property type="match status" value="1"/>
</dbReference>
<accession>A0A1G2KTU2</accession>
<dbReference type="GO" id="GO:0006506">
    <property type="term" value="P:GPI anchor biosynthetic process"/>
    <property type="evidence" value="ECO:0007669"/>
    <property type="project" value="TreeGrafter"/>
</dbReference>
<name>A0A1G2KTU2_9BACT</name>
<dbReference type="Proteomes" id="UP000177177">
    <property type="component" value="Unassembled WGS sequence"/>
</dbReference>
<sequence length="235" mass="26186">MPSHTFRLISFNIFYALRHGRLSRSVFEHFSELDPDIICLQEVLIGKKRNFARALADALDMHVSFSLRREYGKRQIGLAVLSRAPAEENTAVILPRSSVSRPRIVQIVQIMHKGAPWRIANTHLSNVSAGARAAQIKAILSSLNNDRPAPIPLVLAGDFNTKTKKEVTQFGAVLRDAGFAAPETLPYSWRLLGARKKLDWIAAQHCEIPAIETLPHIKGSDHTPVWADISYAPKN</sequence>
<dbReference type="PANTHER" id="PTHR14859">
    <property type="entry name" value="CALCOFLUOR WHITE HYPERSENSITIVE PROTEIN PRECURSOR"/>
    <property type="match status" value="1"/>
</dbReference>
<evidence type="ECO:0000259" key="1">
    <source>
        <dbReference type="Pfam" id="PF03372"/>
    </source>
</evidence>
<protein>
    <recommendedName>
        <fullName evidence="1">Endonuclease/exonuclease/phosphatase domain-containing protein</fullName>
    </recommendedName>
</protein>
<comment type="caution">
    <text evidence="2">The sequence shown here is derived from an EMBL/GenBank/DDBJ whole genome shotgun (WGS) entry which is preliminary data.</text>
</comment>
<gene>
    <name evidence="2" type="ORF">A3C92_00195</name>
</gene>
<proteinExistence type="predicted"/>
<dbReference type="Pfam" id="PF03372">
    <property type="entry name" value="Exo_endo_phos"/>
    <property type="match status" value="1"/>
</dbReference>
<dbReference type="SUPFAM" id="SSF56219">
    <property type="entry name" value="DNase I-like"/>
    <property type="match status" value="1"/>
</dbReference>
<organism evidence="2 3">
    <name type="scientific">Candidatus Sungbacteria bacterium RIFCSPHIGHO2_02_FULL_53_17</name>
    <dbReference type="NCBI Taxonomy" id="1802275"/>
    <lineage>
        <taxon>Bacteria</taxon>
        <taxon>Candidatus Sungiibacteriota</taxon>
    </lineage>
</organism>
<reference evidence="2 3" key="1">
    <citation type="journal article" date="2016" name="Nat. Commun.">
        <title>Thousands of microbial genomes shed light on interconnected biogeochemical processes in an aquifer system.</title>
        <authorList>
            <person name="Anantharaman K."/>
            <person name="Brown C.T."/>
            <person name="Hug L.A."/>
            <person name="Sharon I."/>
            <person name="Castelle C.J."/>
            <person name="Probst A.J."/>
            <person name="Thomas B.C."/>
            <person name="Singh A."/>
            <person name="Wilkins M.J."/>
            <person name="Karaoz U."/>
            <person name="Brodie E.L."/>
            <person name="Williams K.H."/>
            <person name="Hubbard S.S."/>
            <person name="Banfield J.F."/>
        </authorList>
    </citation>
    <scope>NUCLEOTIDE SEQUENCE [LARGE SCALE GENOMIC DNA]</scope>
</reference>
<dbReference type="AlphaFoldDB" id="A0A1G2KTU2"/>
<dbReference type="EMBL" id="MHQN01000029">
    <property type="protein sequence ID" value="OHA02860.1"/>
    <property type="molecule type" value="Genomic_DNA"/>
</dbReference>
<dbReference type="InterPro" id="IPR005135">
    <property type="entry name" value="Endo/exonuclease/phosphatase"/>
</dbReference>
<dbReference type="GO" id="GO:0016020">
    <property type="term" value="C:membrane"/>
    <property type="evidence" value="ECO:0007669"/>
    <property type="project" value="GOC"/>
</dbReference>
<dbReference type="Gene3D" id="3.60.10.10">
    <property type="entry name" value="Endonuclease/exonuclease/phosphatase"/>
    <property type="match status" value="1"/>
</dbReference>